<dbReference type="EMBL" id="MJFZ01000033">
    <property type="protein sequence ID" value="RAW41300.1"/>
    <property type="molecule type" value="Genomic_DNA"/>
</dbReference>
<dbReference type="Proteomes" id="UP000774804">
    <property type="component" value="Unassembled WGS sequence"/>
</dbReference>
<protein>
    <submittedName>
        <fullName evidence="7">Uncharacterized protein</fullName>
    </submittedName>
</protein>
<sequence>MTLDCAQRSLANCQQLRLKWEAFGRRLKDHERHLETRKNIIQWFLLDIAPSSPSSVQDPMIQVGNAEDTDRGD</sequence>
<dbReference type="Proteomes" id="UP000735874">
    <property type="component" value="Unassembled WGS sequence"/>
</dbReference>
<proteinExistence type="predicted"/>
<evidence type="ECO:0000313" key="8">
    <source>
        <dbReference type="Proteomes" id="UP000251314"/>
    </source>
</evidence>
<dbReference type="VEuPathDB" id="FungiDB:PC110_g2491"/>
<organism evidence="7 8">
    <name type="scientific">Phytophthora cactorum</name>
    <dbReference type="NCBI Taxonomy" id="29920"/>
    <lineage>
        <taxon>Eukaryota</taxon>
        <taxon>Sar</taxon>
        <taxon>Stramenopiles</taxon>
        <taxon>Oomycota</taxon>
        <taxon>Peronosporomycetes</taxon>
        <taxon>Peronosporales</taxon>
        <taxon>Peronosporaceae</taxon>
        <taxon>Phytophthora</taxon>
    </lineage>
</organism>
<dbReference type="Proteomes" id="UP000697107">
    <property type="component" value="Unassembled WGS sequence"/>
</dbReference>
<evidence type="ECO:0000256" key="1">
    <source>
        <dbReference type="SAM" id="MobiDB-lite"/>
    </source>
</evidence>
<evidence type="ECO:0000313" key="4">
    <source>
        <dbReference type="EMBL" id="KAG2924963.1"/>
    </source>
</evidence>
<reference evidence="2" key="2">
    <citation type="submission" date="2018-10" db="EMBL/GenBank/DDBJ databases">
        <title>Effector identification in a new, highly contiguous assembly of the strawberry crown rot pathogen Phytophthora cactorum.</title>
        <authorList>
            <person name="Armitage A.D."/>
            <person name="Nellist C.F."/>
            <person name="Bates H."/>
            <person name="Vickerstaff R.J."/>
            <person name="Harrison R.J."/>
        </authorList>
    </citation>
    <scope>NUCLEOTIDE SEQUENCE</scope>
    <source>
        <strain evidence="2">15-7</strain>
        <strain evidence="3">4032</strain>
        <strain evidence="4">4040</strain>
        <strain evidence="5">P415</strain>
        <strain evidence="6">P421</strain>
    </source>
</reference>
<evidence type="ECO:0000313" key="3">
    <source>
        <dbReference type="EMBL" id="KAG2891890.1"/>
    </source>
</evidence>
<evidence type="ECO:0000313" key="2">
    <source>
        <dbReference type="EMBL" id="KAG2839093.1"/>
    </source>
</evidence>
<gene>
    <name evidence="7" type="ORF">PC110_g2491</name>
    <name evidence="2" type="ORF">PC113_g19533</name>
    <name evidence="3" type="ORF">PC115_g19041</name>
    <name evidence="4" type="ORF">PC117_g15272</name>
    <name evidence="5" type="ORF">PC118_g14552</name>
    <name evidence="6" type="ORF">PC129_g16522</name>
</gene>
<dbReference type="OrthoDB" id="10413016at2759"/>
<evidence type="ECO:0000313" key="6">
    <source>
        <dbReference type="EMBL" id="KAG3212519.1"/>
    </source>
</evidence>
<dbReference type="EMBL" id="RCMK01000502">
    <property type="protein sequence ID" value="KAG2924963.1"/>
    <property type="molecule type" value="Genomic_DNA"/>
</dbReference>
<name>A0A329SXB2_9STRA</name>
<accession>A0A329SXB2</accession>
<dbReference type="EMBL" id="RCML01000534">
    <property type="protein sequence ID" value="KAG2974368.1"/>
    <property type="molecule type" value="Genomic_DNA"/>
</dbReference>
<dbReference type="EMBL" id="RCMI01001041">
    <property type="protein sequence ID" value="KAG2891890.1"/>
    <property type="molecule type" value="Genomic_DNA"/>
</dbReference>
<evidence type="ECO:0000313" key="7">
    <source>
        <dbReference type="EMBL" id="RAW41300.1"/>
    </source>
</evidence>
<dbReference type="EMBL" id="RCMG01001012">
    <property type="protein sequence ID" value="KAG2839093.1"/>
    <property type="molecule type" value="Genomic_DNA"/>
</dbReference>
<keyword evidence="8" id="KW-1185">Reference proteome</keyword>
<comment type="caution">
    <text evidence="7">The sequence shown here is derived from an EMBL/GenBank/DDBJ whole genome shotgun (WGS) entry which is preliminary data.</text>
</comment>
<dbReference type="EMBL" id="RCMV01000827">
    <property type="protein sequence ID" value="KAG3212519.1"/>
    <property type="molecule type" value="Genomic_DNA"/>
</dbReference>
<feature type="region of interest" description="Disordered" evidence="1">
    <location>
        <begin position="52"/>
        <end position="73"/>
    </location>
</feature>
<dbReference type="Proteomes" id="UP000760860">
    <property type="component" value="Unassembled WGS sequence"/>
</dbReference>
<dbReference type="Proteomes" id="UP000736787">
    <property type="component" value="Unassembled WGS sequence"/>
</dbReference>
<reference evidence="7 8" key="1">
    <citation type="submission" date="2018-01" db="EMBL/GenBank/DDBJ databases">
        <title>Draft genome of the strawberry crown rot pathogen Phytophthora cactorum.</title>
        <authorList>
            <person name="Armitage A.D."/>
            <person name="Lysoe E."/>
            <person name="Nellist C.F."/>
            <person name="Harrison R.J."/>
            <person name="Brurberg M.B."/>
        </authorList>
    </citation>
    <scope>NUCLEOTIDE SEQUENCE [LARGE SCALE GENOMIC DNA]</scope>
    <source>
        <strain evidence="7 8">10300</strain>
    </source>
</reference>
<dbReference type="Proteomes" id="UP000251314">
    <property type="component" value="Unassembled WGS sequence"/>
</dbReference>
<dbReference type="AlphaFoldDB" id="A0A329SXB2"/>
<evidence type="ECO:0000313" key="5">
    <source>
        <dbReference type="EMBL" id="KAG2974368.1"/>
    </source>
</evidence>